<accession>A0A2U8E6M5</accession>
<dbReference type="InterPro" id="IPR037152">
    <property type="entry name" value="L-asparaginase_N_sf"/>
</dbReference>
<dbReference type="PRINTS" id="PR00139">
    <property type="entry name" value="ASNGLNASE"/>
</dbReference>
<gene>
    <name evidence="4" type="ORF">CKA38_02640</name>
</gene>
<evidence type="ECO:0000256" key="1">
    <source>
        <dbReference type="PIRSR" id="PIRSR001220-1"/>
    </source>
</evidence>
<dbReference type="KEGG" id="elut:CKA38_02640"/>
<dbReference type="PIRSF" id="PIRSF500176">
    <property type="entry name" value="L_ASNase"/>
    <property type="match status" value="1"/>
</dbReference>
<feature type="binding site" evidence="2">
    <location>
        <begin position="83"/>
        <end position="84"/>
    </location>
    <ligand>
        <name>substrate</name>
    </ligand>
</feature>
<evidence type="ECO:0000259" key="3">
    <source>
        <dbReference type="Pfam" id="PF00710"/>
    </source>
</evidence>
<evidence type="ECO:0000256" key="2">
    <source>
        <dbReference type="PIRSR" id="PIRSR001220-2"/>
    </source>
</evidence>
<dbReference type="SUPFAM" id="SSF53774">
    <property type="entry name" value="Glutaminase/Asparaginase"/>
    <property type="match status" value="1"/>
</dbReference>
<sequence>MQPIAILTTGGTIDKVYYDALSKFSVGAPTLPRCFQEANINYEVSVREICRKDSLDMTDDDRARLRAAALARPESRILVTHGTDTMTKSAEALRDIPGKTIVFVGAMQPAHLRETDAPFNLGFATAAVQLLPPGVYIAMNGQVFPAGTVRKNREASRFEPA</sequence>
<dbReference type="Proteomes" id="UP000244896">
    <property type="component" value="Chromosome"/>
</dbReference>
<dbReference type="RefSeq" id="WP_108826366.1">
    <property type="nucleotide sequence ID" value="NZ_CP023004.1"/>
</dbReference>
<organism evidence="4 5">
    <name type="scientific">Ereboglobus luteus</name>
    <dbReference type="NCBI Taxonomy" id="1796921"/>
    <lineage>
        <taxon>Bacteria</taxon>
        <taxon>Pseudomonadati</taxon>
        <taxon>Verrucomicrobiota</taxon>
        <taxon>Opitutia</taxon>
        <taxon>Opitutales</taxon>
        <taxon>Opitutaceae</taxon>
        <taxon>Ereboglobus</taxon>
    </lineage>
</organism>
<keyword evidence="5" id="KW-1185">Reference proteome</keyword>
<dbReference type="PROSITE" id="PS51732">
    <property type="entry name" value="ASN_GLN_ASE_3"/>
    <property type="match status" value="1"/>
</dbReference>
<dbReference type="InterPro" id="IPR027474">
    <property type="entry name" value="L-asparaginase_N"/>
</dbReference>
<reference evidence="4 5" key="1">
    <citation type="journal article" date="2018" name="Syst. Appl. Microbiol.">
        <title>Ereboglobus luteus gen. nov. sp. nov. from cockroach guts, and new insights into the oxygen relationship of the genera Opitutus and Didymococcus (Verrucomicrobia: Opitutaceae).</title>
        <authorList>
            <person name="Tegtmeier D."/>
            <person name="Belitz A."/>
            <person name="Radek R."/>
            <person name="Heimerl T."/>
            <person name="Brune A."/>
        </authorList>
    </citation>
    <scope>NUCLEOTIDE SEQUENCE [LARGE SCALE GENOMIC DNA]</scope>
    <source>
        <strain evidence="4 5">Ho45</strain>
    </source>
</reference>
<feature type="binding site" evidence="2">
    <location>
        <position position="54"/>
    </location>
    <ligand>
        <name>substrate</name>
    </ligand>
</feature>
<dbReference type="EMBL" id="CP023004">
    <property type="protein sequence ID" value="AWI10466.1"/>
    <property type="molecule type" value="Genomic_DNA"/>
</dbReference>
<dbReference type="OrthoDB" id="9788068at2"/>
<dbReference type="Pfam" id="PF00710">
    <property type="entry name" value="Asparaginase"/>
    <property type="match status" value="1"/>
</dbReference>
<feature type="active site" description="O-isoaspartyl threonine intermediate" evidence="1">
    <location>
        <position position="12"/>
    </location>
</feature>
<dbReference type="Gene3D" id="3.40.50.1170">
    <property type="entry name" value="L-asparaginase, N-terminal domain"/>
    <property type="match status" value="1"/>
</dbReference>
<protein>
    <submittedName>
        <fullName evidence="4">Asparaginase</fullName>
    </submittedName>
</protein>
<dbReference type="GO" id="GO:0004067">
    <property type="term" value="F:asparaginase activity"/>
    <property type="evidence" value="ECO:0007669"/>
    <property type="project" value="UniProtKB-UniRule"/>
</dbReference>
<dbReference type="AlphaFoldDB" id="A0A2U8E6M5"/>
<name>A0A2U8E6M5_9BACT</name>
<dbReference type="PIRSF" id="PIRSF001220">
    <property type="entry name" value="L-ASNase_gatD"/>
    <property type="match status" value="1"/>
</dbReference>
<dbReference type="InterPro" id="IPR006034">
    <property type="entry name" value="Asparaginase/glutaminase-like"/>
</dbReference>
<feature type="domain" description="L-asparaginase N-terminal" evidence="3">
    <location>
        <begin position="4"/>
        <end position="154"/>
    </location>
</feature>
<dbReference type="InterPro" id="IPR036152">
    <property type="entry name" value="Asp/glu_Ase-like_sf"/>
</dbReference>
<evidence type="ECO:0000313" key="4">
    <source>
        <dbReference type="EMBL" id="AWI10466.1"/>
    </source>
</evidence>
<evidence type="ECO:0000313" key="5">
    <source>
        <dbReference type="Proteomes" id="UP000244896"/>
    </source>
</evidence>
<proteinExistence type="predicted"/>